<evidence type="ECO:0000256" key="2">
    <source>
        <dbReference type="ARBA" id="ARBA00022692"/>
    </source>
</evidence>
<feature type="transmembrane region" description="Helical" evidence="5">
    <location>
        <begin position="50"/>
        <end position="68"/>
    </location>
</feature>
<gene>
    <name evidence="6" type="ORF">CI15_26695</name>
</gene>
<organism evidence="6 7">
    <name type="scientific">Paraburkholderia monticola</name>
    <dbReference type="NCBI Taxonomy" id="1399968"/>
    <lineage>
        <taxon>Bacteria</taxon>
        <taxon>Pseudomonadati</taxon>
        <taxon>Pseudomonadota</taxon>
        <taxon>Betaproteobacteria</taxon>
        <taxon>Burkholderiales</taxon>
        <taxon>Burkholderiaceae</taxon>
        <taxon>Paraburkholderia</taxon>
    </lineage>
</organism>
<evidence type="ECO:0000256" key="5">
    <source>
        <dbReference type="SAM" id="Phobius"/>
    </source>
</evidence>
<keyword evidence="7" id="KW-1185">Reference proteome</keyword>
<feature type="transmembrane region" description="Helical" evidence="5">
    <location>
        <begin position="107"/>
        <end position="127"/>
    </location>
</feature>
<evidence type="ECO:0000313" key="6">
    <source>
        <dbReference type="EMBL" id="KXU84091.1"/>
    </source>
</evidence>
<dbReference type="STRING" id="1399968.CI15_26695"/>
<dbReference type="RefSeq" id="WP_062133599.1">
    <property type="nucleotide sequence ID" value="NZ_LRBG01000037.1"/>
</dbReference>
<dbReference type="OrthoDB" id="8537976at2"/>
<dbReference type="Pfam" id="PF01124">
    <property type="entry name" value="MAPEG"/>
    <property type="match status" value="1"/>
</dbReference>
<keyword evidence="2 5" id="KW-0812">Transmembrane</keyword>
<dbReference type="InterPro" id="IPR023352">
    <property type="entry name" value="MAPEG-like_dom_sf"/>
</dbReference>
<keyword evidence="3 5" id="KW-1133">Transmembrane helix</keyword>
<sequence>MNSIALGCVAVLGLLLFGLGLSVSMMRFRQRSLSDCADDPANLLHKLVRAHGNTAEYAPFLAVLFLFLGARSPSTLTVSLMIVATVCRCLLVVGLIAFPTMAKPNPLRFVGALGTYGAGIALCLALLR</sequence>
<accession>A0A149PG99</accession>
<dbReference type="SUPFAM" id="SSF161084">
    <property type="entry name" value="MAPEG domain-like"/>
    <property type="match status" value="1"/>
</dbReference>
<reference evidence="6 7" key="1">
    <citation type="journal article" date="2015" name="Int. J. Syst. Evol. Microbiol.">
        <title>Burkholderia monticola sp. nov., isolated from mountain soil.</title>
        <authorList>
            <person name="Baek I."/>
            <person name="Seo B."/>
            <person name="Lee I."/>
            <person name="Yi H."/>
            <person name="Chun J."/>
        </authorList>
    </citation>
    <scope>NUCLEOTIDE SEQUENCE [LARGE SCALE GENOMIC DNA]</scope>
    <source>
        <strain evidence="6 7">JC2948</strain>
    </source>
</reference>
<feature type="transmembrane region" description="Helical" evidence="5">
    <location>
        <begin position="80"/>
        <end position="101"/>
    </location>
</feature>
<keyword evidence="4 5" id="KW-0472">Membrane</keyword>
<dbReference type="Gene3D" id="1.20.120.550">
    <property type="entry name" value="Membrane associated eicosanoid/glutathione metabolism-like domain"/>
    <property type="match status" value="1"/>
</dbReference>
<dbReference type="AlphaFoldDB" id="A0A149PG99"/>
<evidence type="ECO:0000256" key="4">
    <source>
        <dbReference type="ARBA" id="ARBA00023136"/>
    </source>
</evidence>
<evidence type="ECO:0008006" key="8">
    <source>
        <dbReference type="Google" id="ProtNLM"/>
    </source>
</evidence>
<comment type="caution">
    <text evidence="6">The sequence shown here is derived from an EMBL/GenBank/DDBJ whole genome shotgun (WGS) entry which is preliminary data.</text>
</comment>
<dbReference type="EMBL" id="LRBG01000037">
    <property type="protein sequence ID" value="KXU84091.1"/>
    <property type="molecule type" value="Genomic_DNA"/>
</dbReference>
<evidence type="ECO:0000256" key="3">
    <source>
        <dbReference type="ARBA" id="ARBA00022989"/>
    </source>
</evidence>
<name>A0A149PG99_9BURK</name>
<protein>
    <recommendedName>
        <fullName evidence="8">MAPEG family protein</fullName>
    </recommendedName>
</protein>
<dbReference type="GO" id="GO:0016020">
    <property type="term" value="C:membrane"/>
    <property type="evidence" value="ECO:0007669"/>
    <property type="project" value="UniProtKB-SubCell"/>
</dbReference>
<comment type="subcellular location">
    <subcellularLocation>
        <location evidence="1">Membrane</location>
    </subcellularLocation>
</comment>
<evidence type="ECO:0000256" key="1">
    <source>
        <dbReference type="ARBA" id="ARBA00004370"/>
    </source>
</evidence>
<dbReference type="Proteomes" id="UP000075613">
    <property type="component" value="Unassembled WGS sequence"/>
</dbReference>
<dbReference type="InterPro" id="IPR001129">
    <property type="entry name" value="Membr-assoc_MAPEG"/>
</dbReference>
<evidence type="ECO:0000313" key="7">
    <source>
        <dbReference type="Proteomes" id="UP000075613"/>
    </source>
</evidence>
<proteinExistence type="predicted"/>